<dbReference type="GO" id="GO:0043115">
    <property type="term" value="F:precorrin-2 dehydrogenase activity"/>
    <property type="evidence" value="ECO:0007669"/>
    <property type="project" value="UniProtKB-EC"/>
</dbReference>
<dbReference type="AlphaFoldDB" id="A0AAE9IDZ8"/>
<accession>A0AAE9IDZ8</accession>
<dbReference type="InterPro" id="IPR042518">
    <property type="entry name" value="SirC_C"/>
</dbReference>
<proteinExistence type="predicted"/>
<dbReference type="EMBL" id="CP097770">
    <property type="protein sequence ID" value="URJ50619.2"/>
    <property type="molecule type" value="Genomic_DNA"/>
</dbReference>
<dbReference type="Gene3D" id="1.10.8.610">
    <property type="entry name" value="SirC, precorrin-2 dehydrogenase, C-terminal helical domain-like"/>
    <property type="match status" value="1"/>
</dbReference>
<evidence type="ECO:0000313" key="7">
    <source>
        <dbReference type="EMBL" id="URJ50619.2"/>
    </source>
</evidence>
<dbReference type="InterPro" id="IPR006367">
    <property type="entry name" value="Sirohaem_synthase_N"/>
</dbReference>
<evidence type="ECO:0000256" key="3">
    <source>
        <dbReference type="ARBA" id="ARBA00023002"/>
    </source>
</evidence>
<dbReference type="SUPFAM" id="SSF75615">
    <property type="entry name" value="Siroheme synthase middle domains-like"/>
    <property type="match status" value="1"/>
</dbReference>
<dbReference type="Pfam" id="PF22440">
    <property type="entry name" value="SirC_C"/>
    <property type="match status" value="1"/>
</dbReference>
<dbReference type="Gene3D" id="3.40.50.720">
    <property type="entry name" value="NAD(P)-binding Rossmann-like Domain"/>
    <property type="match status" value="1"/>
</dbReference>
<dbReference type="Pfam" id="PF13241">
    <property type="entry name" value="NAD_binding_7"/>
    <property type="match status" value="1"/>
</dbReference>
<dbReference type="NCBIfam" id="TIGR01470">
    <property type="entry name" value="cysG_Nterm"/>
    <property type="match status" value="1"/>
</dbReference>
<evidence type="ECO:0000256" key="6">
    <source>
        <dbReference type="ARBA" id="ARBA00047561"/>
    </source>
</evidence>
<dbReference type="Proteomes" id="UP001055784">
    <property type="component" value="Chromosome"/>
</dbReference>
<sequence>MKSLLQHFVPISLNCKNKICCVVGGGRIAERKVKGMMESGAFITVISPNITPDLQVLADHKQLHWVNRVYREGDLQGAFLVYAATNQREVNYEVAHEARQRGILVNVADRSEEGDFITPGTIRRGRLTISISTEGAGPAVTTDITSALNTLFGSEYEPYLDFMHDMRQIIKRKISSPQQRTKLLRRLASSGILDQIRRHEFMAWTEKEIDLWIAQNQEE</sequence>
<comment type="catalytic activity">
    <reaction evidence="6">
        <text>precorrin-2 + NAD(+) = sirohydrochlorin + NADH + 2 H(+)</text>
        <dbReference type="Rhea" id="RHEA:15613"/>
        <dbReference type="ChEBI" id="CHEBI:15378"/>
        <dbReference type="ChEBI" id="CHEBI:57540"/>
        <dbReference type="ChEBI" id="CHEBI:57945"/>
        <dbReference type="ChEBI" id="CHEBI:58351"/>
        <dbReference type="ChEBI" id="CHEBI:58827"/>
        <dbReference type="EC" id="1.3.1.76"/>
    </reaction>
</comment>
<reference evidence="7" key="1">
    <citation type="submission" date="2022-11" db="EMBL/GenBank/DDBJ databases">
        <authorList>
            <person name="Vasilchenko N.G."/>
            <person name="Prazdnova E.V."/>
            <person name="Gorovtsov A.V."/>
            <person name="Chistyakov V.A."/>
            <person name="Pak M.L."/>
        </authorList>
    </citation>
    <scope>NUCLEOTIDE SEQUENCE</scope>
    <source>
        <strain evidence="7">R 4.5</strain>
    </source>
</reference>
<gene>
    <name evidence="7" type="ORF">MF626_005105</name>
</gene>
<dbReference type="EC" id="1.3.1.76" evidence="2"/>
<evidence type="ECO:0000256" key="1">
    <source>
        <dbReference type="ARBA" id="ARBA00005010"/>
    </source>
</evidence>
<evidence type="ECO:0000256" key="4">
    <source>
        <dbReference type="ARBA" id="ARBA00023027"/>
    </source>
</evidence>
<evidence type="ECO:0000256" key="2">
    <source>
        <dbReference type="ARBA" id="ARBA00012400"/>
    </source>
</evidence>
<dbReference type="InterPro" id="IPR036291">
    <property type="entry name" value="NAD(P)-bd_dom_sf"/>
</dbReference>
<comment type="pathway">
    <text evidence="1">Porphyrin-containing compound metabolism; siroheme biosynthesis; sirohydrochlorin from precorrin-2: step 1/1.</text>
</comment>
<keyword evidence="3" id="KW-0560">Oxidoreductase</keyword>
<dbReference type="GO" id="GO:0019354">
    <property type="term" value="P:siroheme biosynthetic process"/>
    <property type="evidence" value="ECO:0007669"/>
    <property type="project" value="InterPro"/>
</dbReference>
<dbReference type="InterPro" id="IPR028161">
    <property type="entry name" value="Met8-like"/>
</dbReference>
<protein>
    <recommendedName>
        <fullName evidence="2">precorrin-2 dehydrogenase</fullName>
        <ecNumber evidence="2">1.3.1.76</ecNumber>
    </recommendedName>
</protein>
<name>A0AAE9IDZ8_PAEPO</name>
<dbReference type="GO" id="GO:0004325">
    <property type="term" value="F:ferrochelatase activity"/>
    <property type="evidence" value="ECO:0007669"/>
    <property type="project" value="InterPro"/>
</dbReference>
<keyword evidence="5" id="KW-0627">Porphyrin biosynthesis</keyword>
<dbReference type="PANTHER" id="PTHR35330">
    <property type="entry name" value="SIROHEME BIOSYNTHESIS PROTEIN MET8"/>
    <property type="match status" value="1"/>
</dbReference>
<keyword evidence="4" id="KW-0520">NAD</keyword>
<dbReference type="PANTHER" id="PTHR35330:SF1">
    <property type="entry name" value="SIROHEME BIOSYNTHESIS PROTEIN MET8"/>
    <property type="match status" value="1"/>
</dbReference>
<organism evidence="7 8">
    <name type="scientific">Paenibacillus polymyxa</name>
    <name type="common">Bacillus polymyxa</name>
    <dbReference type="NCBI Taxonomy" id="1406"/>
    <lineage>
        <taxon>Bacteria</taxon>
        <taxon>Bacillati</taxon>
        <taxon>Bacillota</taxon>
        <taxon>Bacilli</taxon>
        <taxon>Bacillales</taxon>
        <taxon>Paenibacillaceae</taxon>
        <taxon>Paenibacillus</taxon>
    </lineage>
</organism>
<evidence type="ECO:0000256" key="5">
    <source>
        <dbReference type="ARBA" id="ARBA00023244"/>
    </source>
</evidence>
<dbReference type="SUPFAM" id="SSF51735">
    <property type="entry name" value="NAD(P)-binding Rossmann-fold domains"/>
    <property type="match status" value="1"/>
</dbReference>
<evidence type="ECO:0000313" key="8">
    <source>
        <dbReference type="Proteomes" id="UP001055784"/>
    </source>
</evidence>